<organism evidence="2 3">
    <name type="scientific">Bodo saltans</name>
    <name type="common">Flagellated protozoan</name>
    <dbReference type="NCBI Taxonomy" id="75058"/>
    <lineage>
        <taxon>Eukaryota</taxon>
        <taxon>Discoba</taxon>
        <taxon>Euglenozoa</taxon>
        <taxon>Kinetoplastea</taxon>
        <taxon>Metakinetoplastina</taxon>
        <taxon>Eubodonida</taxon>
        <taxon>Bodonidae</taxon>
        <taxon>Bodo</taxon>
    </lineage>
</organism>
<dbReference type="FunFam" id="3.30.1140.40:FF:000003">
    <property type="entry name" value="tctex1 domain-containing protein 2"/>
    <property type="match status" value="1"/>
</dbReference>
<dbReference type="GO" id="GO:0005737">
    <property type="term" value="C:cytoplasm"/>
    <property type="evidence" value="ECO:0007669"/>
    <property type="project" value="TreeGrafter"/>
</dbReference>
<sequence>RLHAKKYHRYFIEMQKDLAAVDPNTFSLRPSHKRKFRPQDVKVIIRGVLETKLEGQEYRPDDIQNISKEIADTIRDKVRAMDLERYKIMVHCMIGEQRGEGVRMGTKMFWDSDTDNYAEEVYINKHLFAVVTVYGLYQY</sequence>
<evidence type="ECO:0000313" key="2">
    <source>
        <dbReference type="EMBL" id="CUG89626.1"/>
    </source>
</evidence>
<accession>A0A0S4JDH6</accession>
<dbReference type="Gene3D" id="3.30.1140.40">
    <property type="entry name" value="Tctex-1"/>
    <property type="match status" value="1"/>
</dbReference>
<feature type="non-terminal residue" evidence="2">
    <location>
        <position position="1"/>
    </location>
</feature>
<dbReference type="OMA" id="YVIRPNF"/>
<comment type="similarity">
    <text evidence="1">Belongs to the dynein light chain Tctex-type family.</text>
</comment>
<dbReference type="OrthoDB" id="10260741at2759"/>
<dbReference type="Pfam" id="PF03645">
    <property type="entry name" value="Tctex-1"/>
    <property type="match status" value="1"/>
</dbReference>
<dbReference type="VEuPathDB" id="TriTrypDB:BSAL_22455"/>
<dbReference type="PANTHER" id="PTHR21255:SF70">
    <property type="entry name" value="LIGHT CHAIN, PUTATIVE-RELATED"/>
    <property type="match status" value="1"/>
</dbReference>
<keyword evidence="3" id="KW-1185">Reference proteome</keyword>
<dbReference type="PANTHER" id="PTHR21255">
    <property type="entry name" value="T-COMPLEX-ASSOCIATED-TESTIS-EXPRESSED 1/ DYNEIN LIGHT CHAIN"/>
    <property type="match status" value="1"/>
</dbReference>
<dbReference type="InterPro" id="IPR038586">
    <property type="entry name" value="Tctex-1-like_sf"/>
</dbReference>
<dbReference type="AlphaFoldDB" id="A0A0S4JDH6"/>
<dbReference type="GO" id="GO:0045505">
    <property type="term" value="F:dynein intermediate chain binding"/>
    <property type="evidence" value="ECO:0007669"/>
    <property type="project" value="TreeGrafter"/>
</dbReference>
<gene>
    <name evidence="2" type="ORF">BSAL_22455</name>
</gene>
<dbReference type="CDD" id="cd21459">
    <property type="entry name" value="DLC-like_TCTEX1D2"/>
    <property type="match status" value="1"/>
</dbReference>
<dbReference type="Proteomes" id="UP000051952">
    <property type="component" value="Unassembled WGS sequence"/>
</dbReference>
<evidence type="ECO:0000313" key="3">
    <source>
        <dbReference type="Proteomes" id="UP000051952"/>
    </source>
</evidence>
<proteinExistence type="inferred from homology"/>
<dbReference type="EMBL" id="CYKH01001753">
    <property type="protein sequence ID" value="CUG89626.1"/>
    <property type="molecule type" value="Genomic_DNA"/>
</dbReference>
<name>A0A0S4JDH6_BODSA</name>
<reference evidence="3" key="1">
    <citation type="submission" date="2015-09" db="EMBL/GenBank/DDBJ databases">
        <authorList>
            <consortium name="Pathogen Informatics"/>
        </authorList>
    </citation>
    <scope>NUCLEOTIDE SEQUENCE [LARGE SCALE GENOMIC DNA]</scope>
    <source>
        <strain evidence="3">Lake Konstanz</strain>
    </source>
</reference>
<dbReference type="GO" id="GO:0005868">
    <property type="term" value="C:cytoplasmic dynein complex"/>
    <property type="evidence" value="ECO:0007669"/>
    <property type="project" value="TreeGrafter"/>
</dbReference>
<evidence type="ECO:0000256" key="1">
    <source>
        <dbReference type="ARBA" id="ARBA00005361"/>
    </source>
</evidence>
<protein>
    <submittedName>
        <fullName evidence="2">Dynein light chain, putative</fullName>
    </submittedName>
</protein>
<dbReference type="InterPro" id="IPR005334">
    <property type="entry name" value="Tctex-1-like"/>
</dbReference>
<dbReference type="GO" id="GO:0007018">
    <property type="term" value="P:microtubule-based movement"/>
    <property type="evidence" value="ECO:0007669"/>
    <property type="project" value="TreeGrafter"/>
</dbReference>